<gene>
    <name evidence="1" type="ORF">ROJ8625_00802</name>
</gene>
<dbReference type="EMBL" id="FWFK01000001">
    <property type="protein sequence ID" value="SLN21405.1"/>
    <property type="molecule type" value="Genomic_DNA"/>
</dbReference>
<dbReference type="RefSeq" id="WP_085790514.1">
    <property type="nucleotide sequence ID" value="NZ_FWFK01000001.1"/>
</dbReference>
<dbReference type="AlphaFoldDB" id="A0A1X6YH99"/>
<reference evidence="1 2" key="1">
    <citation type="submission" date="2017-03" db="EMBL/GenBank/DDBJ databases">
        <authorList>
            <person name="Afonso C.L."/>
            <person name="Miller P.J."/>
            <person name="Scott M.A."/>
            <person name="Spackman E."/>
            <person name="Goraichik I."/>
            <person name="Dimitrov K.M."/>
            <person name="Suarez D.L."/>
            <person name="Swayne D.E."/>
        </authorList>
    </citation>
    <scope>NUCLEOTIDE SEQUENCE [LARGE SCALE GENOMIC DNA]</scope>
    <source>
        <strain evidence="1 2">CECT 8625</strain>
    </source>
</reference>
<accession>A0A1X6YH99</accession>
<protein>
    <submittedName>
        <fullName evidence="1">Uncharacterized protein</fullName>
    </submittedName>
</protein>
<keyword evidence="2" id="KW-1185">Reference proteome</keyword>
<name>A0A1X6YH99_9RHOB</name>
<proteinExistence type="predicted"/>
<organism evidence="1 2">
    <name type="scientific">Roseivivax jejudonensis</name>
    <dbReference type="NCBI Taxonomy" id="1529041"/>
    <lineage>
        <taxon>Bacteria</taxon>
        <taxon>Pseudomonadati</taxon>
        <taxon>Pseudomonadota</taxon>
        <taxon>Alphaproteobacteria</taxon>
        <taxon>Rhodobacterales</taxon>
        <taxon>Roseobacteraceae</taxon>
        <taxon>Roseivivax</taxon>
    </lineage>
</organism>
<evidence type="ECO:0000313" key="1">
    <source>
        <dbReference type="EMBL" id="SLN21405.1"/>
    </source>
</evidence>
<dbReference type="Proteomes" id="UP000193570">
    <property type="component" value="Unassembled WGS sequence"/>
</dbReference>
<dbReference type="PROSITE" id="PS51257">
    <property type="entry name" value="PROKAR_LIPOPROTEIN"/>
    <property type="match status" value="1"/>
</dbReference>
<sequence length="215" mass="21437">MRRVALLGLIVAALAGCEISETGELRFAPPAGSAGSGGRGALSDPAGDAEPIRAVSLVGGDVVLAAPRGYCVDPVTVETDDDGAFAMLASCRILTGSGPDVAPAVVTVTVGPRDEDATLPPPEALARLAGAPARAAATRGGLVTAQMQAGGSDVLSGGDPRYWRGAFRQGGRLVSLAVYAPDGSDLAASAGRRFLEQVRRAIETASARSGSAANG</sequence>
<evidence type="ECO:0000313" key="2">
    <source>
        <dbReference type="Proteomes" id="UP000193570"/>
    </source>
</evidence>
<dbReference type="OrthoDB" id="7829925at2"/>